<evidence type="ECO:0000256" key="2">
    <source>
        <dbReference type="SAM" id="Phobius"/>
    </source>
</evidence>
<accession>A0A2G8SBR1</accession>
<keyword evidence="2" id="KW-0472">Membrane</keyword>
<feature type="region of interest" description="Disordered" evidence="1">
    <location>
        <begin position="272"/>
        <end position="296"/>
    </location>
</feature>
<dbReference type="OrthoDB" id="2679643at2759"/>
<feature type="transmembrane region" description="Helical" evidence="2">
    <location>
        <begin position="23"/>
        <end position="49"/>
    </location>
</feature>
<keyword evidence="2" id="KW-1133">Transmembrane helix</keyword>
<evidence type="ECO:0000313" key="4">
    <source>
        <dbReference type="Proteomes" id="UP000230002"/>
    </source>
</evidence>
<feature type="compositionally biased region" description="Basic residues" evidence="1">
    <location>
        <begin position="284"/>
        <end position="296"/>
    </location>
</feature>
<dbReference type="Proteomes" id="UP000230002">
    <property type="component" value="Unassembled WGS sequence"/>
</dbReference>
<dbReference type="AlphaFoldDB" id="A0A2G8SBR1"/>
<feature type="transmembrane region" description="Helical" evidence="2">
    <location>
        <begin position="61"/>
        <end position="81"/>
    </location>
</feature>
<name>A0A2G8SBR1_9APHY</name>
<feature type="transmembrane region" description="Helical" evidence="2">
    <location>
        <begin position="151"/>
        <end position="173"/>
    </location>
</feature>
<evidence type="ECO:0000256" key="1">
    <source>
        <dbReference type="SAM" id="MobiDB-lite"/>
    </source>
</evidence>
<keyword evidence="2" id="KW-0812">Transmembrane</keyword>
<protein>
    <submittedName>
        <fullName evidence="3">Uncharacterized protein</fullName>
    </submittedName>
</protein>
<gene>
    <name evidence="3" type="ORF">GSI_05879</name>
</gene>
<keyword evidence="4" id="KW-1185">Reference proteome</keyword>
<feature type="transmembrane region" description="Helical" evidence="2">
    <location>
        <begin position="179"/>
        <end position="197"/>
    </location>
</feature>
<evidence type="ECO:0000313" key="3">
    <source>
        <dbReference type="EMBL" id="PIL31182.1"/>
    </source>
</evidence>
<proteinExistence type="predicted"/>
<dbReference type="EMBL" id="AYKW01000012">
    <property type="protein sequence ID" value="PIL31182.1"/>
    <property type="molecule type" value="Genomic_DNA"/>
</dbReference>
<comment type="caution">
    <text evidence="3">The sequence shown here is derived from an EMBL/GenBank/DDBJ whole genome shotgun (WGS) entry which is preliminary data.</text>
</comment>
<sequence>MQAEFFWTGRWTLSRVLFFINRYFSLGVLANTVVAATSVVQAIIVLRICYVYSKNLIARTFVVGTFVACVTSTCAILGVLWHDLEAVPTNLPGLKITTCTAPPSKAVWKLFVPNIVLHTVLYLATTIPALKMRRLGRKSMLMDRLVMDGGIFYFVVFVAAMFSALGALSGTLLVTIPAIYSNILLGLSSVAVSRLMLSIRCLAASLSLQPNWLLNNTELSRVNWKHGPHDGELIVEVEAFERFEMDDMDSPTDKGAQTSFIHVSRVGVPNHPVYPGTRDYKSPPRVKRKKPALAGI</sequence>
<feature type="transmembrane region" description="Helical" evidence="2">
    <location>
        <begin position="110"/>
        <end position="130"/>
    </location>
</feature>
<organism evidence="3 4">
    <name type="scientific">Ganoderma sinense ZZ0214-1</name>
    <dbReference type="NCBI Taxonomy" id="1077348"/>
    <lineage>
        <taxon>Eukaryota</taxon>
        <taxon>Fungi</taxon>
        <taxon>Dikarya</taxon>
        <taxon>Basidiomycota</taxon>
        <taxon>Agaricomycotina</taxon>
        <taxon>Agaricomycetes</taxon>
        <taxon>Polyporales</taxon>
        <taxon>Polyporaceae</taxon>
        <taxon>Ganoderma</taxon>
    </lineage>
</organism>
<reference evidence="3 4" key="1">
    <citation type="journal article" date="2015" name="Sci. Rep.">
        <title>Chromosome-level genome map provides insights into diverse defense mechanisms in the medicinal fungus Ganoderma sinense.</title>
        <authorList>
            <person name="Zhu Y."/>
            <person name="Xu J."/>
            <person name="Sun C."/>
            <person name="Zhou S."/>
            <person name="Xu H."/>
            <person name="Nelson D.R."/>
            <person name="Qian J."/>
            <person name="Song J."/>
            <person name="Luo H."/>
            <person name="Xiang L."/>
            <person name="Li Y."/>
            <person name="Xu Z."/>
            <person name="Ji A."/>
            <person name="Wang L."/>
            <person name="Lu S."/>
            <person name="Hayward A."/>
            <person name="Sun W."/>
            <person name="Li X."/>
            <person name="Schwartz D.C."/>
            <person name="Wang Y."/>
            <person name="Chen S."/>
        </authorList>
    </citation>
    <scope>NUCLEOTIDE SEQUENCE [LARGE SCALE GENOMIC DNA]</scope>
    <source>
        <strain evidence="3 4">ZZ0214-1</strain>
    </source>
</reference>